<reference evidence="2 3" key="1">
    <citation type="submission" date="2021-03" db="EMBL/GenBank/DDBJ databases">
        <authorList>
            <person name="Kim M.K."/>
        </authorList>
    </citation>
    <scope>NUCLEOTIDE SEQUENCE [LARGE SCALE GENOMIC DNA]</scope>
    <source>
        <strain evidence="2 3">BT507</strain>
    </source>
</reference>
<keyword evidence="1" id="KW-0812">Transmembrane</keyword>
<evidence type="ECO:0000256" key="1">
    <source>
        <dbReference type="SAM" id="Phobius"/>
    </source>
</evidence>
<dbReference type="RefSeq" id="WP_208309278.1">
    <property type="nucleotide sequence ID" value="NZ_JAGETX010000025.1"/>
</dbReference>
<feature type="transmembrane region" description="Helical" evidence="1">
    <location>
        <begin position="47"/>
        <end position="66"/>
    </location>
</feature>
<feature type="transmembrane region" description="Helical" evidence="1">
    <location>
        <begin position="18"/>
        <end position="35"/>
    </location>
</feature>
<proteinExistence type="predicted"/>
<keyword evidence="1" id="KW-0472">Membrane</keyword>
<organism evidence="2 3">
    <name type="scientific">Hymenobacter defluvii</name>
    <dbReference type="NCBI Taxonomy" id="2054411"/>
    <lineage>
        <taxon>Bacteria</taxon>
        <taxon>Pseudomonadati</taxon>
        <taxon>Bacteroidota</taxon>
        <taxon>Cytophagia</taxon>
        <taxon>Cytophagales</taxon>
        <taxon>Hymenobacteraceae</taxon>
        <taxon>Hymenobacter</taxon>
    </lineage>
</organism>
<evidence type="ECO:0000313" key="2">
    <source>
        <dbReference type="EMBL" id="MBO3273132.1"/>
    </source>
</evidence>
<dbReference type="Proteomes" id="UP000670527">
    <property type="component" value="Unassembled WGS sequence"/>
</dbReference>
<gene>
    <name evidence="2" type="ORF">J4D97_20950</name>
</gene>
<comment type="caution">
    <text evidence="2">The sequence shown here is derived from an EMBL/GenBank/DDBJ whole genome shotgun (WGS) entry which is preliminary data.</text>
</comment>
<protein>
    <submittedName>
        <fullName evidence="2">Uncharacterized protein</fullName>
    </submittedName>
</protein>
<keyword evidence="3" id="KW-1185">Reference proteome</keyword>
<sequence>MTARSFTETCKLRQRTTIYGRNILGFGVLLLLFIASKYEGKGYSDYFVLYIFVLIFVVVLSMMNAYKSKPNKILLLRPFNVSSSSKFLKKIVKREISFAGYTFTLEDKYLKNNVFKDKILDFIFKLGRVTYFLSPISCSIHKKSNLDELESLLNNNWKLAWQYLIYGDRLIKISSSDFYWQRTVELIAENVDIVLFDISEIGPGSVWEISQVKRFINYKKVIFICNKADNINARRIIRKFFPDVEAKVFDYENGEFKDKQIFI</sequence>
<name>A0ABS3THI2_9BACT</name>
<accession>A0ABS3THI2</accession>
<dbReference type="EMBL" id="JAGETX010000025">
    <property type="protein sequence ID" value="MBO3273132.1"/>
    <property type="molecule type" value="Genomic_DNA"/>
</dbReference>
<keyword evidence="1" id="KW-1133">Transmembrane helix</keyword>
<evidence type="ECO:0000313" key="3">
    <source>
        <dbReference type="Proteomes" id="UP000670527"/>
    </source>
</evidence>